<dbReference type="OrthoDB" id="3352419at2"/>
<dbReference type="Proteomes" id="UP000050783">
    <property type="component" value="Unassembled WGS sequence"/>
</dbReference>
<dbReference type="GeneID" id="55491932"/>
<evidence type="ECO:0000313" key="1">
    <source>
        <dbReference type="EMBL" id="CUH46473.1"/>
    </source>
</evidence>
<protein>
    <recommendedName>
        <fullName evidence="3">Eco29kI restriction endonuclease</fullName>
    </recommendedName>
</protein>
<name>A0A0P1EAR7_9RHOB</name>
<evidence type="ECO:0008006" key="3">
    <source>
        <dbReference type="Google" id="ProtNLM"/>
    </source>
</evidence>
<reference evidence="1 2" key="1">
    <citation type="submission" date="2015-09" db="EMBL/GenBank/DDBJ databases">
        <authorList>
            <consortium name="Swine Surveillance"/>
        </authorList>
    </citation>
    <scope>NUCLEOTIDE SEQUENCE [LARGE SCALE GENOMIC DNA]</scope>
    <source>
        <strain evidence="1 2">CECT 4292</strain>
    </source>
</reference>
<gene>
    <name evidence="1" type="ORF">RUA4292_00639</name>
</gene>
<dbReference type="CDD" id="cd00719">
    <property type="entry name" value="GIY-YIG_SF"/>
    <property type="match status" value="1"/>
</dbReference>
<dbReference type="AlphaFoldDB" id="A0A0P1EAR7"/>
<evidence type="ECO:0000313" key="2">
    <source>
        <dbReference type="Proteomes" id="UP000050783"/>
    </source>
</evidence>
<organism evidence="1 2">
    <name type="scientific">Ruegeria atlantica</name>
    <dbReference type="NCBI Taxonomy" id="81569"/>
    <lineage>
        <taxon>Bacteria</taxon>
        <taxon>Pseudomonadati</taxon>
        <taxon>Pseudomonadota</taxon>
        <taxon>Alphaproteobacteria</taxon>
        <taxon>Rhodobacterales</taxon>
        <taxon>Roseobacteraceae</taxon>
        <taxon>Ruegeria</taxon>
    </lineage>
</organism>
<sequence length="257" mass="28659">MNDGYAELEFDLPSALLRDIVALLDGMNAAELTSANLTRVTDAPGVYALISGATGELLYIGKAESSKGLLNRLTRHMRKLDGRQNINPGDIHFKAVRIFVFAAMDLEAALIAHYGGDGKLPWNHSGFGSNDPGQQRDTTTYKQDHFDTQHPIRLDDCFVEFKVGKRPVAEVMQHLKDGLPYLLRFQRPNASSRNSFEPDFEVNEVDIQRPDLTTREVLRLCIAALPPGWHATALPSHVICYKDDDRRFPSGTLIARS</sequence>
<dbReference type="EMBL" id="CYPU01000011">
    <property type="protein sequence ID" value="CUH46473.1"/>
    <property type="molecule type" value="Genomic_DNA"/>
</dbReference>
<dbReference type="RefSeq" id="WP_058276263.1">
    <property type="nucleotide sequence ID" value="NZ_CYPU01000011.1"/>
</dbReference>
<proteinExistence type="predicted"/>
<accession>A0A0P1EAR7</accession>